<evidence type="ECO:0000256" key="7">
    <source>
        <dbReference type="ARBA" id="ARBA00047428"/>
    </source>
</evidence>
<evidence type="ECO:0000256" key="5">
    <source>
        <dbReference type="ARBA" id="ARBA00022840"/>
    </source>
</evidence>
<evidence type="ECO:0000256" key="6">
    <source>
        <dbReference type="ARBA" id="ARBA00023277"/>
    </source>
</evidence>
<proteinExistence type="predicted"/>
<evidence type="ECO:0000256" key="2">
    <source>
        <dbReference type="ARBA" id="ARBA00022679"/>
    </source>
</evidence>
<evidence type="ECO:0000256" key="4">
    <source>
        <dbReference type="ARBA" id="ARBA00022741"/>
    </source>
</evidence>
<keyword evidence="5" id="KW-0067">ATP-binding</keyword>
<organism evidence="9 10">
    <name type="scientific">Plebeiibacterium marinum</name>
    <dbReference type="NCBI Taxonomy" id="2992111"/>
    <lineage>
        <taxon>Bacteria</taxon>
        <taxon>Pseudomonadati</taxon>
        <taxon>Bacteroidota</taxon>
        <taxon>Bacteroidia</taxon>
        <taxon>Marinilabiliales</taxon>
        <taxon>Marinilabiliaceae</taxon>
        <taxon>Plebeiibacterium</taxon>
    </lineage>
</organism>
<dbReference type="RefSeq" id="WP_301200503.1">
    <property type="nucleotide sequence ID" value="NZ_JAPDPI010000029.1"/>
</dbReference>
<dbReference type="GO" id="GO:0005975">
    <property type="term" value="P:carbohydrate metabolic process"/>
    <property type="evidence" value="ECO:0007669"/>
    <property type="project" value="InterPro"/>
</dbReference>
<protein>
    <recommendedName>
        <fullName evidence="1">D-glycero-beta-D-manno-heptose 1-phosphate adenylyltransferase</fullName>
        <ecNumber evidence="1">2.7.7.70</ecNumber>
    </recommendedName>
</protein>
<dbReference type="InterPro" id="IPR004821">
    <property type="entry name" value="Cyt_trans-like"/>
</dbReference>
<dbReference type="PANTHER" id="PTHR43793">
    <property type="entry name" value="FAD SYNTHASE"/>
    <property type="match status" value="1"/>
</dbReference>
<dbReference type="GO" id="GO:0016779">
    <property type="term" value="F:nucleotidyltransferase activity"/>
    <property type="evidence" value="ECO:0007669"/>
    <property type="project" value="UniProtKB-KW"/>
</dbReference>
<comment type="caution">
    <text evidence="9">The sequence shown here is derived from an EMBL/GenBank/DDBJ whole genome shotgun (WGS) entry which is preliminary data.</text>
</comment>
<dbReference type="Proteomes" id="UP001207408">
    <property type="component" value="Unassembled WGS sequence"/>
</dbReference>
<dbReference type="InterPro" id="IPR014729">
    <property type="entry name" value="Rossmann-like_a/b/a_fold"/>
</dbReference>
<evidence type="ECO:0000313" key="10">
    <source>
        <dbReference type="Proteomes" id="UP001207408"/>
    </source>
</evidence>
<accession>A0AAE3MFS3</accession>
<dbReference type="PANTHER" id="PTHR43793:SF2">
    <property type="entry name" value="BIFUNCTIONAL PROTEIN HLDE"/>
    <property type="match status" value="1"/>
</dbReference>
<dbReference type="EMBL" id="JAPDPI010000029">
    <property type="protein sequence ID" value="MCW3806766.1"/>
    <property type="molecule type" value="Genomic_DNA"/>
</dbReference>
<sequence length="167" mass="18493">MENFYSKIIDAQRAHVIVSGWQKHGEKVVFTNGCFDLVHRGHVEYLSKAADKGSKLVLGLNTDASVQRLKGPTRPIVDEESRAIVLAAFEFIDLVVFFDEDTPYELIKTVQPDVLVKGADYNVEDIVGYDIVTQRGGSVETITFVDGFSTTNIIEKIASEVKEKGAL</sequence>
<dbReference type="GO" id="GO:0016773">
    <property type="term" value="F:phosphotransferase activity, alcohol group as acceptor"/>
    <property type="evidence" value="ECO:0007669"/>
    <property type="project" value="InterPro"/>
</dbReference>
<dbReference type="InterPro" id="IPR011914">
    <property type="entry name" value="RfaE_dom_II"/>
</dbReference>
<dbReference type="NCBIfam" id="TIGR00125">
    <property type="entry name" value="cyt_tran_rel"/>
    <property type="match status" value="1"/>
</dbReference>
<evidence type="ECO:0000256" key="1">
    <source>
        <dbReference type="ARBA" id="ARBA00012519"/>
    </source>
</evidence>
<dbReference type="AlphaFoldDB" id="A0AAE3MFS3"/>
<dbReference type="SUPFAM" id="SSF52374">
    <property type="entry name" value="Nucleotidylyl transferase"/>
    <property type="match status" value="1"/>
</dbReference>
<dbReference type="NCBIfam" id="TIGR02199">
    <property type="entry name" value="rfaE_dom_II"/>
    <property type="match status" value="1"/>
</dbReference>
<keyword evidence="4" id="KW-0547">Nucleotide-binding</keyword>
<evidence type="ECO:0000259" key="8">
    <source>
        <dbReference type="Pfam" id="PF01467"/>
    </source>
</evidence>
<comment type="catalytic activity">
    <reaction evidence="7">
        <text>D-glycero-beta-D-manno-heptose 1-phosphate + ATP + H(+) = ADP-D-glycero-beta-D-manno-heptose + diphosphate</text>
        <dbReference type="Rhea" id="RHEA:27465"/>
        <dbReference type="ChEBI" id="CHEBI:15378"/>
        <dbReference type="ChEBI" id="CHEBI:30616"/>
        <dbReference type="ChEBI" id="CHEBI:33019"/>
        <dbReference type="ChEBI" id="CHEBI:59967"/>
        <dbReference type="ChEBI" id="CHEBI:61593"/>
        <dbReference type="EC" id="2.7.7.70"/>
    </reaction>
</comment>
<dbReference type="EC" id="2.7.7.70" evidence="1"/>
<dbReference type="InterPro" id="IPR050385">
    <property type="entry name" value="Archaeal_FAD_synthase"/>
</dbReference>
<dbReference type="GO" id="GO:0005524">
    <property type="term" value="F:ATP binding"/>
    <property type="evidence" value="ECO:0007669"/>
    <property type="project" value="UniProtKB-KW"/>
</dbReference>
<dbReference type="Pfam" id="PF01467">
    <property type="entry name" value="CTP_transf_like"/>
    <property type="match status" value="1"/>
</dbReference>
<feature type="domain" description="Cytidyltransferase-like" evidence="8">
    <location>
        <begin position="30"/>
        <end position="155"/>
    </location>
</feature>
<keyword evidence="2" id="KW-0808">Transferase</keyword>
<reference evidence="9" key="1">
    <citation type="submission" date="2022-10" db="EMBL/GenBank/DDBJ databases">
        <authorList>
            <person name="Yu W.X."/>
        </authorList>
    </citation>
    <scope>NUCLEOTIDE SEQUENCE</scope>
    <source>
        <strain evidence="9">D04</strain>
    </source>
</reference>
<keyword evidence="3 9" id="KW-0548">Nucleotidyltransferase</keyword>
<evidence type="ECO:0000313" key="9">
    <source>
        <dbReference type="EMBL" id="MCW3806766.1"/>
    </source>
</evidence>
<gene>
    <name evidence="9" type="primary">rfaE2</name>
    <name evidence="9" type="ORF">OM074_14110</name>
</gene>
<dbReference type="Gene3D" id="3.40.50.620">
    <property type="entry name" value="HUPs"/>
    <property type="match status" value="1"/>
</dbReference>
<evidence type="ECO:0000256" key="3">
    <source>
        <dbReference type="ARBA" id="ARBA00022695"/>
    </source>
</evidence>
<keyword evidence="10" id="KW-1185">Reference proteome</keyword>
<name>A0AAE3MFS3_9BACT</name>
<keyword evidence="6" id="KW-0119">Carbohydrate metabolism</keyword>